<evidence type="ECO:0000313" key="1">
    <source>
        <dbReference type="EMBL" id="PZQ46911.1"/>
    </source>
</evidence>
<dbReference type="InterPro" id="IPR024524">
    <property type="entry name" value="DUF3800"/>
</dbReference>
<name>A0A2W5N055_9BACT</name>
<dbReference type="Proteomes" id="UP000249417">
    <property type="component" value="Unassembled WGS sequence"/>
</dbReference>
<accession>A0A2W5N055</accession>
<proteinExistence type="predicted"/>
<reference evidence="1 2" key="1">
    <citation type="submission" date="2017-08" db="EMBL/GenBank/DDBJ databases">
        <title>Infants hospitalized years apart are colonized by the same room-sourced microbial strains.</title>
        <authorList>
            <person name="Brooks B."/>
            <person name="Olm M.R."/>
            <person name="Firek B.A."/>
            <person name="Baker R."/>
            <person name="Thomas B.C."/>
            <person name="Morowitz M.J."/>
            <person name="Banfield J.F."/>
        </authorList>
    </citation>
    <scope>NUCLEOTIDE SEQUENCE [LARGE SCALE GENOMIC DNA]</scope>
    <source>
        <strain evidence="1">S2_005_002_R2_29</strain>
    </source>
</reference>
<dbReference type="AlphaFoldDB" id="A0A2W5N055"/>
<evidence type="ECO:0000313" key="2">
    <source>
        <dbReference type="Proteomes" id="UP000249417"/>
    </source>
</evidence>
<sequence>MTSEFIIYCDESDKTGKHFSNFYGGLLLDSKNLDRITKSLKDKKLELNLLKELKWQRVTEPYLSKYMAAIDLFFEFIKSGDLKIRLMFTQNIHKPTGLSREQQENEFTILYYQFIKNGFGLRHIPSENAPVNLKIFLDNLPETKPRCERFKAFLRSLEQTKSFRNIPILIKNENIAEVDSEKHILLQLLDVVLGSMSFRLNDKHLLKPAGKLRRGKRTIAKEKLYDHIRNHICDIHGKHFNVGITTGFKGEMSNSWNYPYSHWLFVPKNRLTDTSESKKKLKNKNP</sequence>
<dbReference type="EMBL" id="QFQB01000020">
    <property type="protein sequence ID" value="PZQ46911.1"/>
    <property type="molecule type" value="Genomic_DNA"/>
</dbReference>
<evidence type="ECO:0008006" key="3">
    <source>
        <dbReference type="Google" id="ProtNLM"/>
    </source>
</evidence>
<gene>
    <name evidence="1" type="ORF">DI551_04270</name>
</gene>
<organism evidence="1 2">
    <name type="scientific">Micavibrio aeruginosavorus</name>
    <dbReference type="NCBI Taxonomy" id="349221"/>
    <lineage>
        <taxon>Bacteria</taxon>
        <taxon>Pseudomonadati</taxon>
        <taxon>Bdellovibrionota</taxon>
        <taxon>Bdellovibrionia</taxon>
        <taxon>Bdellovibrionales</taxon>
        <taxon>Pseudobdellovibrionaceae</taxon>
        <taxon>Micavibrio</taxon>
    </lineage>
</organism>
<protein>
    <recommendedName>
        <fullName evidence="3">DUF3800 domain-containing protein</fullName>
    </recommendedName>
</protein>
<comment type="caution">
    <text evidence="1">The sequence shown here is derived from an EMBL/GenBank/DDBJ whole genome shotgun (WGS) entry which is preliminary data.</text>
</comment>
<dbReference type="Pfam" id="PF12686">
    <property type="entry name" value="DUF3800"/>
    <property type="match status" value="1"/>
</dbReference>